<dbReference type="EMBL" id="SMMG02000002">
    <property type="protein sequence ID" value="KAA3484836.1"/>
    <property type="molecule type" value="Genomic_DNA"/>
</dbReference>
<organism evidence="1 2">
    <name type="scientific">Gossypium australe</name>
    <dbReference type="NCBI Taxonomy" id="47621"/>
    <lineage>
        <taxon>Eukaryota</taxon>
        <taxon>Viridiplantae</taxon>
        <taxon>Streptophyta</taxon>
        <taxon>Embryophyta</taxon>
        <taxon>Tracheophyta</taxon>
        <taxon>Spermatophyta</taxon>
        <taxon>Magnoliopsida</taxon>
        <taxon>eudicotyledons</taxon>
        <taxon>Gunneridae</taxon>
        <taxon>Pentapetalae</taxon>
        <taxon>rosids</taxon>
        <taxon>malvids</taxon>
        <taxon>Malvales</taxon>
        <taxon>Malvaceae</taxon>
        <taxon>Malvoideae</taxon>
        <taxon>Gossypium</taxon>
    </lineage>
</organism>
<sequence>MFLKICSTPMDSNLQPMKENIDPEKYRILVEKLNNLAVTHPNITCFVSVASQFIFLPTIKHWTTLEQILCYLKGALSRALLYKNYGHKNIECFKDADWARLKKDGRILYFYWRKSSLLKKREAKCSIVIECRIKLHIYDTIYV</sequence>
<dbReference type="AlphaFoldDB" id="A0A5B6WU31"/>
<keyword evidence="2" id="KW-1185">Reference proteome</keyword>
<comment type="caution">
    <text evidence="1">The sequence shown here is derived from an EMBL/GenBank/DDBJ whole genome shotgun (WGS) entry which is preliminary data.</text>
</comment>
<dbReference type="Proteomes" id="UP000325315">
    <property type="component" value="Unassembled WGS sequence"/>
</dbReference>
<dbReference type="OrthoDB" id="414945at2759"/>
<evidence type="ECO:0000313" key="2">
    <source>
        <dbReference type="Proteomes" id="UP000325315"/>
    </source>
</evidence>
<dbReference type="PANTHER" id="PTHR11439:SF467">
    <property type="entry name" value="INTEGRASE CATALYTIC DOMAIN-CONTAINING PROTEIN"/>
    <property type="match status" value="1"/>
</dbReference>
<accession>A0A5B6WU31</accession>
<gene>
    <name evidence="1" type="ORF">EPI10_006894</name>
</gene>
<proteinExistence type="predicted"/>
<dbReference type="PANTHER" id="PTHR11439">
    <property type="entry name" value="GAG-POL-RELATED RETROTRANSPOSON"/>
    <property type="match status" value="1"/>
</dbReference>
<evidence type="ECO:0000313" key="1">
    <source>
        <dbReference type="EMBL" id="KAA3484836.1"/>
    </source>
</evidence>
<protein>
    <submittedName>
        <fullName evidence="1">Gag-pol polyprotein</fullName>
    </submittedName>
</protein>
<name>A0A5B6WU31_9ROSI</name>
<reference evidence="2" key="1">
    <citation type="journal article" date="2019" name="Plant Biotechnol. J.">
        <title>Genome sequencing of the Australian wild diploid species Gossypium australe highlights disease resistance and delayed gland morphogenesis.</title>
        <authorList>
            <person name="Cai Y."/>
            <person name="Cai X."/>
            <person name="Wang Q."/>
            <person name="Wang P."/>
            <person name="Zhang Y."/>
            <person name="Cai C."/>
            <person name="Xu Y."/>
            <person name="Wang K."/>
            <person name="Zhou Z."/>
            <person name="Wang C."/>
            <person name="Geng S."/>
            <person name="Li B."/>
            <person name="Dong Q."/>
            <person name="Hou Y."/>
            <person name="Wang H."/>
            <person name="Ai P."/>
            <person name="Liu Z."/>
            <person name="Yi F."/>
            <person name="Sun M."/>
            <person name="An G."/>
            <person name="Cheng J."/>
            <person name="Zhang Y."/>
            <person name="Shi Q."/>
            <person name="Xie Y."/>
            <person name="Shi X."/>
            <person name="Chang Y."/>
            <person name="Huang F."/>
            <person name="Chen Y."/>
            <person name="Hong S."/>
            <person name="Mi L."/>
            <person name="Sun Q."/>
            <person name="Zhang L."/>
            <person name="Zhou B."/>
            <person name="Peng R."/>
            <person name="Zhang X."/>
            <person name="Liu F."/>
        </authorList>
    </citation>
    <scope>NUCLEOTIDE SEQUENCE [LARGE SCALE GENOMIC DNA]</scope>
    <source>
        <strain evidence="2">cv. PA1801</strain>
    </source>
</reference>